<evidence type="ECO:0000313" key="3">
    <source>
        <dbReference type="EMBL" id="VAW76976.1"/>
    </source>
</evidence>
<proteinExistence type="predicted"/>
<dbReference type="CDD" id="cd03819">
    <property type="entry name" value="GT4_WavL-like"/>
    <property type="match status" value="1"/>
</dbReference>
<feature type="domain" description="Glycosyltransferase subfamily 4-like N-terminal" evidence="2">
    <location>
        <begin position="18"/>
        <end position="168"/>
    </location>
</feature>
<dbReference type="Pfam" id="PF13439">
    <property type="entry name" value="Glyco_transf_4"/>
    <property type="match status" value="1"/>
</dbReference>
<accession>A0A3B0Z8F5</accession>
<evidence type="ECO:0000259" key="1">
    <source>
        <dbReference type="Pfam" id="PF00534"/>
    </source>
</evidence>
<dbReference type="InterPro" id="IPR028098">
    <property type="entry name" value="Glyco_trans_4-like_N"/>
</dbReference>
<reference evidence="3" key="1">
    <citation type="submission" date="2018-06" db="EMBL/GenBank/DDBJ databases">
        <authorList>
            <person name="Zhirakovskaya E."/>
        </authorList>
    </citation>
    <scope>NUCLEOTIDE SEQUENCE</scope>
</reference>
<dbReference type="Gene3D" id="3.40.50.2000">
    <property type="entry name" value="Glycogen Phosphorylase B"/>
    <property type="match status" value="2"/>
</dbReference>
<keyword evidence="3" id="KW-0808">Transferase</keyword>
<dbReference type="GO" id="GO:0016757">
    <property type="term" value="F:glycosyltransferase activity"/>
    <property type="evidence" value="ECO:0007669"/>
    <property type="project" value="InterPro"/>
</dbReference>
<dbReference type="PANTHER" id="PTHR12526:SF638">
    <property type="entry name" value="SPORE COAT PROTEIN SA"/>
    <property type="match status" value="1"/>
</dbReference>
<dbReference type="EMBL" id="UOFL01000116">
    <property type="protein sequence ID" value="VAW76976.1"/>
    <property type="molecule type" value="Genomic_DNA"/>
</dbReference>
<feature type="domain" description="Glycosyl transferase family 1" evidence="1">
    <location>
        <begin position="188"/>
        <end position="318"/>
    </location>
</feature>
<organism evidence="3">
    <name type="scientific">hydrothermal vent metagenome</name>
    <dbReference type="NCBI Taxonomy" id="652676"/>
    <lineage>
        <taxon>unclassified sequences</taxon>
        <taxon>metagenomes</taxon>
        <taxon>ecological metagenomes</taxon>
    </lineage>
</organism>
<dbReference type="AlphaFoldDB" id="A0A3B0Z8F5"/>
<evidence type="ECO:0000259" key="2">
    <source>
        <dbReference type="Pfam" id="PF13439"/>
    </source>
</evidence>
<dbReference type="InterPro" id="IPR001296">
    <property type="entry name" value="Glyco_trans_1"/>
</dbReference>
<protein>
    <submittedName>
        <fullName evidence="3">Glycosyltransferase</fullName>
    </submittedName>
</protein>
<gene>
    <name evidence="3" type="ORF">MNBD_GAMMA12-1110</name>
</gene>
<dbReference type="Pfam" id="PF00534">
    <property type="entry name" value="Glycos_transf_1"/>
    <property type="match status" value="1"/>
</dbReference>
<dbReference type="PANTHER" id="PTHR12526">
    <property type="entry name" value="GLYCOSYLTRANSFERASE"/>
    <property type="match status" value="1"/>
</dbReference>
<sequence>MADKKLTVVQMLPALDAGGVERGTLELGKYLTELGHHSIVISDGGRMLPDLIAQGSTHYCWDVGNKRLRTLRWIRKVRQLFQEIKPDIVHVRSRLPAWIGYQAWKKLPKNDRPHLVTTVHGPYSPGWYSSVMTRGERVIAISEMILEYITTHYKNVDKDLIRIIYRGASREQYYKGYRPDEEWLNQWHQTYPQLKNKYVVALPGRITRRKGHVDFIQVIAGLKAQGIDVVGLIVGEAHKHKQHFVQELKQLMSVANVEHDIIFTGHRNDLKNIMAVSDVVLSLALDPEAFGRVTIESLSLGIPTAGYDHGGVKEQLAKVLPSGAIAIGDTAAMTALLVQWYQQAPEIEDEHPFTLENMLSRTLAVYHELCHS</sequence>
<name>A0A3B0Z8F5_9ZZZZ</name>
<dbReference type="SUPFAM" id="SSF53756">
    <property type="entry name" value="UDP-Glycosyltransferase/glycogen phosphorylase"/>
    <property type="match status" value="1"/>
</dbReference>